<comment type="caution">
    <text evidence="1">The sequence shown here is derived from an EMBL/GenBank/DDBJ whole genome shotgun (WGS) entry which is preliminary data.</text>
</comment>
<gene>
    <name evidence="1" type="ORF">S06H3_44706</name>
</gene>
<proteinExistence type="predicted"/>
<evidence type="ECO:0000313" key="1">
    <source>
        <dbReference type="EMBL" id="GAI41752.1"/>
    </source>
</evidence>
<reference evidence="1" key="1">
    <citation type="journal article" date="2014" name="Front. Microbiol.">
        <title>High frequency of phylogenetically diverse reductive dehalogenase-homologous genes in deep subseafloor sedimentary metagenomes.</title>
        <authorList>
            <person name="Kawai M."/>
            <person name="Futagami T."/>
            <person name="Toyoda A."/>
            <person name="Takaki Y."/>
            <person name="Nishi S."/>
            <person name="Hori S."/>
            <person name="Arai W."/>
            <person name="Tsubouchi T."/>
            <person name="Morono Y."/>
            <person name="Uchiyama I."/>
            <person name="Ito T."/>
            <person name="Fujiyama A."/>
            <person name="Inagaki F."/>
            <person name="Takami H."/>
        </authorList>
    </citation>
    <scope>NUCLEOTIDE SEQUENCE</scope>
    <source>
        <strain evidence="1">Expedition CK06-06</strain>
    </source>
</reference>
<name>X1NCJ6_9ZZZZ</name>
<sequence>MNEKETYFDIFAFKDSKIVRIEVKYKTKNLDTKMADEKFSLKNQGAQDQGRHDFIKDISRLEKALGIYHDSTGFAIFLTNDESYWKKPTRDVDTADKDFRIHEGVP</sequence>
<dbReference type="EMBL" id="BARV01027831">
    <property type="protein sequence ID" value="GAI41752.1"/>
    <property type="molecule type" value="Genomic_DNA"/>
</dbReference>
<accession>X1NCJ6</accession>
<dbReference type="AlphaFoldDB" id="X1NCJ6"/>
<protein>
    <submittedName>
        <fullName evidence="1">Uncharacterized protein</fullName>
    </submittedName>
</protein>
<organism evidence="1">
    <name type="scientific">marine sediment metagenome</name>
    <dbReference type="NCBI Taxonomy" id="412755"/>
    <lineage>
        <taxon>unclassified sequences</taxon>
        <taxon>metagenomes</taxon>
        <taxon>ecological metagenomes</taxon>
    </lineage>
</organism>